<sequence>MKRLLVACMLVTLTSTAFYAQNALAQSQSAYNLQQNDMRNQQSSTNALQRNDRQTYVNSVANLTKLRAKLAEAWQTLGMSPQAAQAVANAYQPNLAQNSHHASLRGRSGQEIASMLQSALAKKDYALADQMLIEYEQIEAKLGANVSPDNQH</sequence>
<reference evidence="2 3" key="1">
    <citation type="submission" date="2024-06" db="EMBL/GenBank/DDBJ databases">
        <title>Sorghum-associated microbial communities from plants grown in Nebraska, USA.</title>
        <authorList>
            <person name="Schachtman D."/>
        </authorList>
    </citation>
    <scope>NUCLEOTIDE SEQUENCE [LARGE SCALE GENOMIC DNA]</scope>
    <source>
        <strain evidence="2 3">1757</strain>
    </source>
</reference>
<organism evidence="2 3">
    <name type="scientific">Rhodanobacter soli</name>
    <dbReference type="NCBI Taxonomy" id="590609"/>
    <lineage>
        <taxon>Bacteria</taxon>
        <taxon>Pseudomonadati</taxon>
        <taxon>Pseudomonadota</taxon>
        <taxon>Gammaproteobacteria</taxon>
        <taxon>Lysobacterales</taxon>
        <taxon>Rhodanobacteraceae</taxon>
        <taxon>Rhodanobacter</taxon>
    </lineage>
</organism>
<evidence type="ECO:0000256" key="1">
    <source>
        <dbReference type="SAM" id="SignalP"/>
    </source>
</evidence>
<dbReference type="Proteomes" id="UP001549251">
    <property type="component" value="Unassembled WGS sequence"/>
</dbReference>
<dbReference type="RefSeq" id="WP_354548154.1">
    <property type="nucleotide sequence ID" value="NZ_JBEPSD010000001.1"/>
</dbReference>
<dbReference type="EMBL" id="JBEPSD010000001">
    <property type="protein sequence ID" value="MET4569138.1"/>
    <property type="molecule type" value="Genomic_DNA"/>
</dbReference>
<proteinExistence type="predicted"/>
<keyword evidence="1" id="KW-0732">Signal</keyword>
<feature type="signal peptide" evidence="1">
    <location>
        <begin position="1"/>
        <end position="19"/>
    </location>
</feature>
<evidence type="ECO:0000313" key="3">
    <source>
        <dbReference type="Proteomes" id="UP001549251"/>
    </source>
</evidence>
<keyword evidence="3" id="KW-1185">Reference proteome</keyword>
<evidence type="ECO:0000313" key="2">
    <source>
        <dbReference type="EMBL" id="MET4569138.1"/>
    </source>
</evidence>
<feature type="chain" id="PRO_5046554083" evidence="1">
    <location>
        <begin position="20"/>
        <end position="152"/>
    </location>
</feature>
<gene>
    <name evidence="2" type="ORF">ABIE04_001465</name>
</gene>
<accession>A0ABV2PWB7</accession>
<protein>
    <submittedName>
        <fullName evidence="2">Uncharacterized protein</fullName>
    </submittedName>
</protein>
<comment type="caution">
    <text evidence="2">The sequence shown here is derived from an EMBL/GenBank/DDBJ whole genome shotgun (WGS) entry which is preliminary data.</text>
</comment>
<name>A0ABV2PWB7_9GAMM</name>